<feature type="compositionally biased region" description="Low complexity" evidence="1">
    <location>
        <begin position="81"/>
        <end position="97"/>
    </location>
</feature>
<accession>A0A8K0WTK1</accession>
<keyword evidence="2" id="KW-0732">Signal</keyword>
<proteinExistence type="predicted"/>
<dbReference type="PANTHER" id="PTHR42039:SF1">
    <property type="entry name" value="PUTATIVE (AFU_ORTHOLOGUE AFUA_3G02940)-RELATED"/>
    <property type="match status" value="1"/>
</dbReference>
<dbReference type="Proteomes" id="UP000813444">
    <property type="component" value="Unassembled WGS sequence"/>
</dbReference>
<evidence type="ECO:0000313" key="3">
    <source>
        <dbReference type="EMBL" id="KAH7322909.1"/>
    </source>
</evidence>
<evidence type="ECO:0000313" key="4">
    <source>
        <dbReference type="Proteomes" id="UP000813444"/>
    </source>
</evidence>
<evidence type="ECO:0000256" key="2">
    <source>
        <dbReference type="SAM" id="SignalP"/>
    </source>
</evidence>
<dbReference type="AlphaFoldDB" id="A0A8K0WTK1"/>
<keyword evidence="4" id="KW-1185">Reference proteome</keyword>
<feature type="chain" id="PRO_5035437678" description="Allergen Asp f 4" evidence="2">
    <location>
        <begin position="19"/>
        <end position="308"/>
    </location>
</feature>
<dbReference type="Pfam" id="PF25312">
    <property type="entry name" value="Allergen_Asp_f_4"/>
    <property type="match status" value="1"/>
</dbReference>
<dbReference type="PANTHER" id="PTHR42039">
    <property type="entry name" value="PUTATIVE (AFU_ORTHOLOGUE AFUA_3G02940)-RELATED"/>
    <property type="match status" value="1"/>
</dbReference>
<feature type="compositionally biased region" description="Low complexity" evidence="1">
    <location>
        <begin position="57"/>
        <end position="69"/>
    </location>
</feature>
<evidence type="ECO:0000256" key="1">
    <source>
        <dbReference type="SAM" id="MobiDB-lite"/>
    </source>
</evidence>
<organism evidence="3 4">
    <name type="scientific">Stachybotrys elegans</name>
    <dbReference type="NCBI Taxonomy" id="80388"/>
    <lineage>
        <taxon>Eukaryota</taxon>
        <taxon>Fungi</taxon>
        <taxon>Dikarya</taxon>
        <taxon>Ascomycota</taxon>
        <taxon>Pezizomycotina</taxon>
        <taxon>Sordariomycetes</taxon>
        <taxon>Hypocreomycetidae</taxon>
        <taxon>Hypocreales</taxon>
        <taxon>Stachybotryaceae</taxon>
        <taxon>Stachybotrys</taxon>
    </lineage>
</organism>
<gene>
    <name evidence="3" type="ORF">B0I35DRAFT_190169</name>
</gene>
<comment type="caution">
    <text evidence="3">The sequence shown here is derived from an EMBL/GenBank/DDBJ whole genome shotgun (WGS) entry which is preliminary data.</text>
</comment>
<dbReference type="EMBL" id="JAGPNK010000004">
    <property type="protein sequence ID" value="KAH7322909.1"/>
    <property type="molecule type" value="Genomic_DNA"/>
</dbReference>
<dbReference type="GO" id="GO:0005576">
    <property type="term" value="C:extracellular region"/>
    <property type="evidence" value="ECO:0007669"/>
    <property type="project" value="InterPro"/>
</dbReference>
<name>A0A8K0WTK1_9HYPO</name>
<feature type="region of interest" description="Disordered" evidence="1">
    <location>
        <begin position="39"/>
        <end position="101"/>
    </location>
</feature>
<sequence length="308" mass="31356">MKFSSAALLMAAAMGASAHPSGHAHMHNKRANFVIANKPIPLPTTSSAPPPPPPAPTTSEAPIAVAAVPSKPPAPAPAPSKAPEAPKAPAPSSSPSSGSGEYKPFCGGNYKRATLEEIAYAGNLGAPGKYGCNLMMVDEGVADQYKYTTTFTNDGDDDQTCACFLKIGPKGLIDGFFNGNQALNFDLPVGGKRVLAADENTQGGCACGSNGAVPLTKLGQFASTWYEFDFGNESNGGWSGADASCLVSSALGLDIPGMNVCGHDTCSTIFPGGEGINAFLKGMEALDGLGLNITPGKARVEVAIGYKG</sequence>
<feature type="compositionally biased region" description="Pro residues" evidence="1">
    <location>
        <begin position="70"/>
        <end position="80"/>
    </location>
</feature>
<protein>
    <recommendedName>
        <fullName evidence="5">Allergen Asp f 4</fullName>
    </recommendedName>
</protein>
<dbReference type="InterPro" id="IPR038903">
    <property type="entry name" value="Allergen_Asp_f_4"/>
</dbReference>
<reference evidence="3" key="1">
    <citation type="journal article" date="2021" name="Nat. Commun.">
        <title>Genetic determinants of endophytism in the Arabidopsis root mycobiome.</title>
        <authorList>
            <person name="Mesny F."/>
            <person name="Miyauchi S."/>
            <person name="Thiergart T."/>
            <person name="Pickel B."/>
            <person name="Atanasova L."/>
            <person name="Karlsson M."/>
            <person name="Huettel B."/>
            <person name="Barry K.W."/>
            <person name="Haridas S."/>
            <person name="Chen C."/>
            <person name="Bauer D."/>
            <person name="Andreopoulos W."/>
            <person name="Pangilinan J."/>
            <person name="LaButti K."/>
            <person name="Riley R."/>
            <person name="Lipzen A."/>
            <person name="Clum A."/>
            <person name="Drula E."/>
            <person name="Henrissat B."/>
            <person name="Kohler A."/>
            <person name="Grigoriev I.V."/>
            <person name="Martin F.M."/>
            <person name="Hacquard S."/>
        </authorList>
    </citation>
    <scope>NUCLEOTIDE SEQUENCE</scope>
    <source>
        <strain evidence="3">MPI-CAGE-CH-0235</strain>
    </source>
</reference>
<dbReference type="OrthoDB" id="118256at2759"/>
<dbReference type="GO" id="GO:0019863">
    <property type="term" value="F:IgE binding"/>
    <property type="evidence" value="ECO:0007669"/>
    <property type="project" value="InterPro"/>
</dbReference>
<feature type="signal peptide" evidence="2">
    <location>
        <begin position="1"/>
        <end position="18"/>
    </location>
</feature>
<evidence type="ECO:0008006" key="5">
    <source>
        <dbReference type="Google" id="ProtNLM"/>
    </source>
</evidence>